<dbReference type="Proteomes" id="UP000193986">
    <property type="component" value="Unassembled WGS sequence"/>
</dbReference>
<dbReference type="PANTHER" id="PTHR13767">
    <property type="entry name" value="TRNA-PSEUDOURIDINE SYNTHASE"/>
    <property type="match status" value="1"/>
</dbReference>
<dbReference type="EC" id="5.4.99.25" evidence="3"/>
<keyword evidence="9" id="KW-1185">Reference proteome</keyword>
<evidence type="ECO:0000256" key="6">
    <source>
        <dbReference type="SAM" id="MobiDB-lite"/>
    </source>
</evidence>
<name>A0A1Y2AY83_9TREE</name>
<evidence type="ECO:0000256" key="1">
    <source>
        <dbReference type="ARBA" id="ARBA00001166"/>
    </source>
</evidence>
<feature type="compositionally biased region" description="Low complexity" evidence="6">
    <location>
        <begin position="46"/>
        <end position="57"/>
    </location>
</feature>
<feature type="domain" description="Pseudouridine synthase II N-terminal" evidence="7">
    <location>
        <begin position="157"/>
        <end position="266"/>
    </location>
</feature>
<dbReference type="AlphaFoldDB" id="A0A1Y2AY83"/>
<evidence type="ECO:0000256" key="5">
    <source>
        <dbReference type="ARBA" id="ARBA00023235"/>
    </source>
</evidence>
<organism evidence="8 9">
    <name type="scientific">Naematelia encephala</name>
    <dbReference type="NCBI Taxonomy" id="71784"/>
    <lineage>
        <taxon>Eukaryota</taxon>
        <taxon>Fungi</taxon>
        <taxon>Dikarya</taxon>
        <taxon>Basidiomycota</taxon>
        <taxon>Agaricomycotina</taxon>
        <taxon>Tremellomycetes</taxon>
        <taxon>Tremellales</taxon>
        <taxon>Naemateliaceae</taxon>
        <taxon>Naematelia</taxon>
    </lineage>
</organism>
<feature type="compositionally biased region" description="Basic and acidic residues" evidence="6">
    <location>
        <begin position="515"/>
        <end position="528"/>
    </location>
</feature>
<feature type="compositionally biased region" description="Low complexity" evidence="6">
    <location>
        <begin position="21"/>
        <end position="32"/>
    </location>
</feature>
<feature type="compositionally biased region" description="Basic and acidic residues" evidence="6">
    <location>
        <begin position="382"/>
        <end position="392"/>
    </location>
</feature>
<proteinExistence type="inferred from homology"/>
<feature type="region of interest" description="Disordered" evidence="6">
    <location>
        <begin position="507"/>
        <end position="541"/>
    </location>
</feature>
<dbReference type="FunCoup" id="A0A1Y2AY83">
    <property type="interactions" value="359"/>
</dbReference>
<dbReference type="GO" id="GO:1990481">
    <property type="term" value="P:mRNA pseudouridine synthesis"/>
    <property type="evidence" value="ECO:0007669"/>
    <property type="project" value="TreeGrafter"/>
</dbReference>
<keyword evidence="5" id="KW-0413">Isomerase</keyword>
<dbReference type="InParanoid" id="A0A1Y2AY83"/>
<feature type="region of interest" description="Disordered" evidence="6">
    <location>
        <begin position="382"/>
        <end position="432"/>
    </location>
</feature>
<dbReference type="GO" id="GO:0003723">
    <property type="term" value="F:RNA binding"/>
    <property type="evidence" value="ECO:0007669"/>
    <property type="project" value="InterPro"/>
</dbReference>
<dbReference type="SUPFAM" id="SSF55120">
    <property type="entry name" value="Pseudouridine synthase"/>
    <property type="match status" value="1"/>
</dbReference>
<dbReference type="GO" id="GO:0006400">
    <property type="term" value="P:tRNA modification"/>
    <property type="evidence" value="ECO:0007669"/>
    <property type="project" value="TreeGrafter"/>
</dbReference>
<dbReference type="Gene3D" id="3.30.2350.10">
    <property type="entry name" value="Pseudouridine synthase"/>
    <property type="match status" value="1"/>
</dbReference>
<dbReference type="InterPro" id="IPR020103">
    <property type="entry name" value="PsdUridine_synth_cat_dom_sf"/>
</dbReference>
<dbReference type="STRING" id="71784.A0A1Y2AY83"/>
<dbReference type="PANTHER" id="PTHR13767:SF2">
    <property type="entry name" value="PSEUDOURIDYLATE SYNTHASE TRUB1"/>
    <property type="match status" value="1"/>
</dbReference>
<evidence type="ECO:0000259" key="7">
    <source>
        <dbReference type="Pfam" id="PF01509"/>
    </source>
</evidence>
<gene>
    <name evidence="8" type="ORF">BCR39DRAFT_483447</name>
</gene>
<evidence type="ECO:0000256" key="4">
    <source>
        <dbReference type="ARBA" id="ARBA00022694"/>
    </source>
</evidence>
<dbReference type="HAMAP" id="MF_01080">
    <property type="entry name" value="TruB_bact"/>
    <property type="match status" value="1"/>
</dbReference>
<comment type="caution">
    <text evidence="8">The sequence shown here is derived from an EMBL/GenBank/DDBJ whole genome shotgun (WGS) entry which is preliminary data.</text>
</comment>
<dbReference type="InterPro" id="IPR014780">
    <property type="entry name" value="tRNA_psdUridine_synth_TruB"/>
</dbReference>
<accession>A0A1Y2AY83</accession>
<dbReference type="Pfam" id="PF01509">
    <property type="entry name" value="TruB_N"/>
    <property type="match status" value="1"/>
</dbReference>
<comment type="catalytic activity">
    <reaction evidence="1">
        <text>a uridine in mRNA = a pseudouridine in mRNA</text>
        <dbReference type="Rhea" id="RHEA:56644"/>
        <dbReference type="Rhea" id="RHEA-COMP:14658"/>
        <dbReference type="Rhea" id="RHEA-COMP:14659"/>
        <dbReference type="ChEBI" id="CHEBI:65314"/>
        <dbReference type="ChEBI" id="CHEBI:65315"/>
    </reaction>
</comment>
<evidence type="ECO:0000313" key="8">
    <source>
        <dbReference type="EMBL" id="ORY27446.1"/>
    </source>
</evidence>
<evidence type="ECO:0000256" key="3">
    <source>
        <dbReference type="ARBA" id="ARBA00012787"/>
    </source>
</evidence>
<feature type="region of interest" description="Disordered" evidence="6">
    <location>
        <begin position="16"/>
        <end position="63"/>
    </location>
</feature>
<feature type="compositionally biased region" description="Polar residues" evidence="6">
    <location>
        <begin position="33"/>
        <end position="45"/>
    </location>
</feature>
<dbReference type="GO" id="GO:0005634">
    <property type="term" value="C:nucleus"/>
    <property type="evidence" value="ECO:0007669"/>
    <property type="project" value="TreeGrafter"/>
</dbReference>
<protein>
    <recommendedName>
        <fullName evidence="3">tRNA pseudouridine(55) synthase</fullName>
        <ecNumber evidence="3">5.4.99.25</ecNumber>
    </recommendedName>
</protein>
<evidence type="ECO:0000313" key="9">
    <source>
        <dbReference type="Proteomes" id="UP000193986"/>
    </source>
</evidence>
<evidence type="ECO:0000256" key="2">
    <source>
        <dbReference type="ARBA" id="ARBA00008999"/>
    </source>
</evidence>
<keyword evidence="4" id="KW-0819">tRNA processing</keyword>
<dbReference type="OrthoDB" id="9995526at2759"/>
<dbReference type="InterPro" id="IPR002501">
    <property type="entry name" value="PsdUridine_synth_N"/>
</dbReference>
<reference evidence="8 9" key="1">
    <citation type="submission" date="2016-07" db="EMBL/GenBank/DDBJ databases">
        <title>Pervasive Adenine N6-methylation of Active Genes in Fungi.</title>
        <authorList>
            <consortium name="DOE Joint Genome Institute"/>
            <person name="Mondo S.J."/>
            <person name="Dannebaum R.O."/>
            <person name="Kuo R.C."/>
            <person name="Labutti K."/>
            <person name="Haridas S."/>
            <person name="Kuo A."/>
            <person name="Salamov A."/>
            <person name="Ahrendt S.R."/>
            <person name="Lipzen A."/>
            <person name="Sullivan W."/>
            <person name="Andreopoulos W.B."/>
            <person name="Clum A."/>
            <person name="Lindquist E."/>
            <person name="Daum C."/>
            <person name="Ramamoorthy G.K."/>
            <person name="Gryganskyi A."/>
            <person name="Culley D."/>
            <person name="Magnuson J.K."/>
            <person name="James T.Y."/>
            <person name="O'Malley M.A."/>
            <person name="Stajich J.E."/>
            <person name="Spatafora J.W."/>
            <person name="Visel A."/>
            <person name="Grigoriev I.V."/>
        </authorList>
    </citation>
    <scope>NUCLEOTIDE SEQUENCE [LARGE SCALE GENOMIC DNA]</scope>
    <source>
        <strain evidence="8 9">68-887.2</strain>
    </source>
</reference>
<comment type="similarity">
    <text evidence="2">Belongs to the pseudouridine synthase TruB family.</text>
</comment>
<dbReference type="EMBL" id="MCFC01000038">
    <property type="protein sequence ID" value="ORY27446.1"/>
    <property type="molecule type" value="Genomic_DNA"/>
</dbReference>
<sequence>MSKSIRPALKSLSAFLDRPASTNTSQQLSSTSKHPTAVTSNPTIPSSLTSKTSATSLVRMSGDTPMPPLPLNGLFPIAKPSGILSMRLIDQMAELFEDSRLFYDKVKIEEKQAHKRKRNKTGFKVGQGGTLDPLADGVLGERAEHFLRPRLALRTAVIGVNRGTKYLQAYLDGTKEYVSTGLLGAATDTMDADGKVLSTAPWEHVTREMIEQVLDQFRGTIKQTPPIFSALKMEGKQLYEYARENKPLPRPIPVRDCTVSIDLIDFQPASKPDIPNSGHEYRWPSTRLSPEEKQVFTSLTQIVKDAKTEDPTVQVAAMPDVAAEDVPEVSSTGLRPPIFTVRMSVSKGTYVRSLINDIGLAIGSAAHVVVLTRTRQGQFFLQEDRVDGDGKKHGISPPTSPGPNKKAHTENGGEAATSSHIKNEAASSSSTFTPSSVAMRWEIWDRAFKERAKMLKDEQEEREEMTACGKLEAEIRDYFSHRRIKERRMARPLREWETEMLKHFHPVEVPVPGGHGHERPWQERRDNAAGDGMTEEERMNV</sequence>
<dbReference type="GO" id="GO:0160148">
    <property type="term" value="F:tRNA pseudouridine(55) synthase activity"/>
    <property type="evidence" value="ECO:0007669"/>
    <property type="project" value="UniProtKB-EC"/>
</dbReference>